<dbReference type="GO" id="GO:0106335">
    <property type="term" value="F:tRNA (5-carboxymethyluridine(34)-5-O)-methyltransferase activity"/>
    <property type="evidence" value="ECO:0007669"/>
    <property type="project" value="TreeGrafter"/>
</dbReference>
<name>A0A183JQI9_9TREM</name>
<accession>A0A183JQI9</accession>
<evidence type="ECO:0000256" key="2">
    <source>
        <dbReference type="ARBA" id="ARBA00022679"/>
    </source>
</evidence>
<dbReference type="GO" id="GO:0000049">
    <property type="term" value="F:tRNA binding"/>
    <property type="evidence" value="ECO:0007669"/>
    <property type="project" value="TreeGrafter"/>
</dbReference>
<dbReference type="InterPro" id="IPR051422">
    <property type="entry name" value="AlkB_tRNA_MeTrf/Diox"/>
</dbReference>
<dbReference type="GO" id="GO:0002098">
    <property type="term" value="P:tRNA wobble uridine modification"/>
    <property type="evidence" value="ECO:0007669"/>
    <property type="project" value="TreeGrafter"/>
</dbReference>
<dbReference type="InterPro" id="IPR029063">
    <property type="entry name" value="SAM-dependent_MTases_sf"/>
</dbReference>
<dbReference type="STRING" id="6186.A0A183JQI9"/>
<proteinExistence type="predicted"/>
<dbReference type="GO" id="GO:0005737">
    <property type="term" value="C:cytoplasm"/>
    <property type="evidence" value="ECO:0007669"/>
    <property type="project" value="TreeGrafter"/>
</dbReference>
<organism evidence="3">
    <name type="scientific">Schistosoma curassoni</name>
    <dbReference type="NCBI Taxonomy" id="6186"/>
    <lineage>
        <taxon>Eukaryota</taxon>
        <taxon>Metazoa</taxon>
        <taxon>Spiralia</taxon>
        <taxon>Lophotrochozoa</taxon>
        <taxon>Platyhelminthes</taxon>
        <taxon>Trematoda</taxon>
        <taxon>Digenea</taxon>
        <taxon>Strigeidida</taxon>
        <taxon>Schistosomatoidea</taxon>
        <taxon>Schistosomatidae</taxon>
        <taxon>Schistosoma</taxon>
    </lineage>
</organism>
<dbReference type="PANTHER" id="PTHR13069">
    <property type="entry name" value="ALKYLATED DNA REPAIR PROTEIN ALKB HOMOLOG 8"/>
    <property type="match status" value="1"/>
</dbReference>
<dbReference type="WBParaSite" id="SCUD_0000497801-mRNA-1">
    <property type="protein sequence ID" value="SCUD_0000497801-mRNA-1"/>
    <property type="gene ID" value="SCUD_0000497801"/>
</dbReference>
<reference evidence="3" key="1">
    <citation type="submission" date="2016-06" db="UniProtKB">
        <authorList>
            <consortium name="WormBaseParasite"/>
        </authorList>
    </citation>
    <scope>IDENTIFICATION</scope>
</reference>
<evidence type="ECO:0000256" key="1">
    <source>
        <dbReference type="ARBA" id="ARBA00022603"/>
    </source>
</evidence>
<dbReference type="GO" id="GO:0005634">
    <property type="term" value="C:nucleus"/>
    <property type="evidence" value="ECO:0007669"/>
    <property type="project" value="TreeGrafter"/>
</dbReference>
<dbReference type="Gene3D" id="3.40.50.150">
    <property type="entry name" value="Vaccinia Virus protein VP39"/>
    <property type="match status" value="1"/>
</dbReference>
<dbReference type="GO" id="GO:0030488">
    <property type="term" value="P:tRNA methylation"/>
    <property type="evidence" value="ECO:0007669"/>
    <property type="project" value="TreeGrafter"/>
</dbReference>
<keyword evidence="2" id="KW-0808">Transferase</keyword>
<dbReference type="AlphaFoldDB" id="A0A183JQI9"/>
<protein>
    <submittedName>
        <fullName evidence="3">Methyltransf_11 domain-containing protein</fullName>
    </submittedName>
</protein>
<dbReference type="PANTHER" id="PTHR13069:SF21">
    <property type="entry name" value="ALKYLATED DNA REPAIR PROTEIN ALKB HOMOLOG 8"/>
    <property type="match status" value="1"/>
</dbReference>
<keyword evidence="1" id="KW-0489">Methyltransferase</keyword>
<evidence type="ECO:0000313" key="3">
    <source>
        <dbReference type="WBParaSite" id="SCUD_0000497801-mRNA-1"/>
    </source>
</evidence>
<sequence>LNFSGFDVVIGDILRIPYCSERFDFFLCIAVIHHLSTMARRIEAVWAKEQRGISKSEPSYYVNRKTKTVCNVNDSPESLSKIVEAVPGTYLPLHVNGTEFQNTDMLVPWKKKNYTVTDQLKGKYTLTNLLISTHKYWYKGAPSTYAPHSNNENVKRYKM</sequence>